<dbReference type="PANTHER" id="PTHR12697:SF37">
    <property type="entry name" value="CONSERVED VIRULENCE FACTOR C"/>
    <property type="match status" value="1"/>
</dbReference>
<evidence type="ECO:0000313" key="3">
    <source>
        <dbReference type="Proteomes" id="UP000043699"/>
    </source>
</evidence>
<dbReference type="STRING" id="1499687.BN1080_01604"/>
<name>A0A098EMZ6_9BACL</name>
<dbReference type="EMBL" id="CCXS01000001">
    <property type="protein sequence ID" value="CEG22671.1"/>
    <property type="molecule type" value="Genomic_DNA"/>
</dbReference>
<evidence type="ECO:0000259" key="1">
    <source>
        <dbReference type="SMART" id="SM00932"/>
    </source>
</evidence>
<dbReference type="Pfam" id="PF13646">
    <property type="entry name" value="HEAT_2"/>
    <property type="match status" value="1"/>
</dbReference>
<dbReference type="RefSeq" id="WP_052651462.1">
    <property type="nucleotide sequence ID" value="NZ_CCXS01000001.1"/>
</dbReference>
<accession>A0A098EMZ6</accession>
<proteinExistence type="predicted"/>
<dbReference type="Gene3D" id="1.25.10.10">
    <property type="entry name" value="Leucine-rich Repeat Variant"/>
    <property type="match status" value="1"/>
</dbReference>
<feature type="domain" description="Scaffold protein Nfu/NifU N-terminal" evidence="1">
    <location>
        <begin position="4"/>
        <end position="89"/>
    </location>
</feature>
<dbReference type="Pfam" id="PF13769">
    <property type="entry name" value="Virulence_fact"/>
    <property type="match status" value="1"/>
</dbReference>
<protein>
    <recommendedName>
        <fullName evidence="1">Scaffold protein Nfu/NifU N-terminal domain-containing protein</fullName>
    </recommendedName>
</protein>
<dbReference type="InterPro" id="IPR016024">
    <property type="entry name" value="ARM-type_fold"/>
</dbReference>
<dbReference type="SMART" id="SM00567">
    <property type="entry name" value="EZ_HEAT"/>
    <property type="match status" value="3"/>
</dbReference>
<gene>
    <name evidence="2" type="ORF">BN1080_01604</name>
</gene>
<dbReference type="GO" id="GO:0016491">
    <property type="term" value="F:oxidoreductase activity"/>
    <property type="evidence" value="ECO:0007669"/>
    <property type="project" value="TreeGrafter"/>
</dbReference>
<dbReference type="OrthoDB" id="420201at2"/>
<keyword evidence="3" id="KW-1185">Reference proteome</keyword>
<sequence length="378" mass="43320">MKIITIEPTPSPNTMKVIIDQELAFGKSHNYNKENSEAAPAEIQQILAIDGVKGVYHVADFLAVERISKFDWENILAAVRNVFGGMNSTANDEIEMDEHYGEVYVHVQQFKGIPLQVKVFDSASEKRFAMSERFVTAMSTVMDPTEENYLLQRKWVDYGVRYGDKEEIVKQVAEELEAAYPAERLEAMIEKDRSAESAEPVVRGRKVTLEEFDAPDWQTRFQLLEQMNEGELSDLPLLERALQDEKMSIRRQAAIFLGDIKDKDVIPYLELAMRDKSWAVRRTAGDTISDLGFEEFEPIMMETLKDKNKLVRWRAAMFLYETGTEAALPALKEAEEDPEFEVKLQIKMAIARIEQGEDAKGSVWKQMTEARQAMKEEK</sequence>
<dbReference type="Proteomes" id="UP000043699">
    <property type="component" value="Unassembled WGS sequence"/>
</dbReference>
<evidence type="ECO:0000313" key="2">
    <source>
        <dbReference type="EMBL" id="CEG22671.1"/>
    </source>
</evidence>
<dbReference type="SUPFAM" id="SSF110836">
    <property type="entry name" value="Hypothetical protein SAV1430"/>
    <property type="match status" value="1"/>
</dbReference>
<dbReference type="PANTHER" id="PTHR12697">
    <property type="entry name" value="PBS LYASE HEAT-LIKE PROTEIN"/>
    <property type="match status" value="1"/>
</dbReference>
<dbReference type="InterPro" id="IPR011989">
    <property type="entry name" value="ARM-like"/>
</dbReference>
<dbReference type="InterPro" id="IPR025989">
    <property type="entry name" value="Virulence_F_dom"/>
</dbReference>
<dbReference type="InterPro" id="IPR014824">
    <property type="entry name" value="Nfu/NifU_N"/>
</dbReference>
<reference evidence="2 3" key="1">
    <citation type="submission" date="2014-09" db="EMBL/GenBank/DDBJ databases">
        <authorList>
            <person name="Urmite Genomes Urmite Genomes"/>
        </authorList>
    </citation>
    <scope>NUCLEOTIDE SEQUENCE [LARGE SCALE GENOMIC DNA]</scope>
    <source>
        <strain evidence="2 3">ES2</strain>
    </source>
</reference>
<dbReference type="SUPFAM" id="SSF48371">
    <property type="entry name" value="ARM repeat"/>
    <property type="match status" value="1"/>
</dbReference>
<dbReference type="SMART" id="SM00932">
    <property type="entry name" value="Nfu_N"/>
    <property type="match status" value="1"/>
</dbReference>
<dbReference type="Gene3D" id="3.30.1370.70">
    <property type="entry name" value="Scaffold protein Nfu/NifU, N-terminal domain"/>
    <property type="match status" value="1"/>
</dbReference>
<dbReference type="InterPro" id="IPR004155">
    <property type="entry name" value="PBS_lyase_HEAT"/>
</dbReference>
<dbReference type="Pfam" id="PF08712">
    <property type="entry name" value="Nfu_N"/>
    <property type="match status" value="1"/>
</dbReference>
<dbReference type="AlphaFoldDB" id="A0A098EMZ6"/>
<organism evidence="2 3">
    <name type="scientific">Planococcus massiliensis</name>
    <dbReference type="NCBI Taxonomy" id="1499687"/>
    <lineage>
        <taxon>Bacteria</taxon>
        <taxon>Bacillati</taxon>
        <taxon>Bacillota</taxon>
        <taxon>Bacilli</taxon>
        <taxon>Bacillales</taxon>
        <taxon>Caryophanaceae</taxon>
        <taxon>Planococcus</taxon>
    </lineage>
</organism>
<dbReference type="InterPro" id="IPR036498">
    <property type="entry name" value="Nfu/NifU_N_sf"/>
</dbReference>